<dbReference type="EMBL" id="BSNM01000003">
    <property type="protein sequence ID" value="GLQ30214.1"/>
    <property type="molecule type" value="Genomic_DNA"/>
</dbReference>
<reference evidence="2" key="1">
    <citation type="journal article" date="2014" name="Int. J. Syst. Evol. Microbiol.">
        <title>Complete genome sequence of Corynebacterium casei LMG S-19264T (=DSM 44701T), isolated from a smear-ripened cheese.</title>
        <authorList>
            <consortium name="US DOE Joint Genome Institute (JGI-PGF)"/>
            <person name="Walter F."/>
            <person name="Albersmeier A."/>
            <person name="Kalinowski J."/>
            <person name="Ruckert C."/>
        </authorList>
    </citation>
    <scope>NUCLEOTIDE SEQUENCE</scope>
    <source>
        <strain evidence="2">NBRC 110071</strain>
    </source>
</reference>
<reference evidence="2" key="2">
    <citation type="submission" date="2023-01" db="EMBL/GenBank/DDBJ databases">
        <title>Draft genome sequence of Litoribrevibacter albus strain NBRC 110071.</title>
        <authorList>
            <person name="Sun Q."/>
            <person name="Mori K."/>
        </authorList>
    </citation>
    <scope>NUCLEOTIDE SEQUENCE</scope>
    <source>
        <strain evidence="2">NBRC 110071</strain>
    </source>
</reference>
<dbReference type="RefSeq" id="WP_284378810.1">
    <property type="nucleotide sequence ID" value="NZ_BSNM01000003.1"/>
</dbReference>
<dbReference type="Pfam" id="PF13673">
    <property type="entry name" value="Acetyltransf_10"/>
    <property type="match status" value="1"/>
</dbReference>
<gene>
    <name evidence="2" type="ORF">GCM10007876_06920</name>
</gene>
<name>A0AA37S8M5_9GAMM</name>
<dbReference type="GO" id="GO:0016747">
    <property type="term" value="F:acyltransferase activity, transferring groups other than amino-acyl groups"/>
    <property type="evidence" value="ECO:0007669"/>
    <property type="project" value="InterPro"/>
</dbReference>
<organism evidence="2 3">
    <name type="scientific">Litoribrevibacter albus</name>
    <dbReference type="NCBI Taxonomy" id="1473156"/>
    <lineage>
        <taxon>Bacteria</taxon>
        <taxon>Pseudomonadati</taxon>
        <taxon>Pseudomonadota</taxon>
        <taxon>Gammaproteobacteria</taxon>
        <taxon>Oceanospirillales</taxon>
        <taxon>Oceanospirillaceae</taxon>
        <taxon>Litoribrevibacter</taxon>
    </lineage>
</organism>
<feature type="domain" description="N-acetyltransferase" evidence="1">
    <location>
        <begin position="5"/>
        <end position="164"/>
    </location>
</feature>
<dbReference type="InterPro" id="IPR052564">
    <property type="entry name" value="N-acetyltrans/Recomb-assoc"/>
</dbReference>
<evidence type="ECO:0000259" key="1">
    <source>
        <dbReference type="PROSITE" id="PS51186"/>
    </source>
</evidence>
<dbReference type="Gene3D" id="3.40.630.30">
    <property type="match status" value="1"/>
</dbReference>
<dbReference type="Proteomes" id="UP001161389">
    <property type="component" value="Unassembled WGS sequence"/>
</dbReference>
<dbReference type="InterPro" id="IPR016181">
    <property type="entry name" value="Acyl_CoA_acyltransferase"/>
</dbReference>
<dbReference type="AlphaFoldDB" id="A0AA37S8M5"/>
<dbReference type="SUPFAM" id="SSF55729">
    <property type="entry name" value="Acyl-CoA N-acyltransferases (Nat)"/>
    <property type="match status" value="1"/>
</dbReference>
<evidence type="ECO:0000313" key="2">
    <source>
        <dbReference type="EMBL" id="GLQ30214.1"/>
    </source>
</evidence>
<accession>A0AA37S8M5</accession>
<evidence type="ECO:0000313" key="3">
    <source>
        <dbReference type="Proteomes" id="UP001161389"/>
    </source>
</evidence>
<dbReference type="PANTHER" id="PTHR43451:SF1">
    <property type="entry name" value="ACETYLTRANSFERASE"/>
    <property type="match status" value="1"/>
</dbReference>
<protein>
    <recommendedName>
        <fullName evidence="1">N-acetyltransferase domain-containing protein</fullName>
    </recommendedName>
</protein>
<dbReference type="CDD" id="cd04301">
    <property type="entry name" value="NAT_SF"/>
    <property type="match status" value="1"/>
</dbReference>
<sequence>MSNEIELRTYQEGDDVIAIADLFFESIHAIDDAIYSPQQKAVWAPEPPKYDYWATHLKPSKTLLAFKENRLAGFMELEINELDRTGYIDCFYVHSQFQGQGIGKTMFEAILSRAHEHQLSTLYVDASLVARPVFERQGFTVIKENQVVRQGVSLTNFSMEKHLA</sequence>
<dbReference type="PANTHER" id="PTHR43451">
    <property type="entry name" value="ACETYLTRANSFERASE (GNAT) FAMILY PROTEIN"/>
    <property type="match status" value="1"/>
</dbReference>
<proteinExistence type="predicted"/>
<dbReference type="InterPro" id="IPR000182">
    <property type="entry name" value="GNAT_dom"/>
</dbReference>
<dbReference type="PROSITE" id="PS51186">
    <property type="entry name" value="GNAT"/>
    <property type="match status" value="1"/>
</dbReference>
<comment type="caution">
    <text evidence="2">The sequence shown here is derived from an EMBL/GenBank/DDBJ whole genome shotgun (WGS) entry which is preliminary data.</text>
</comment>
<keyword evidence="3" id="KW-1185">Reference proteome</keyword>